<accession>A0ABW6IJX0</accession>
<protein>
    <recommendedName>
        <fullName evidence="3">Phycobilisome protein</fullName>
    </recommendedName>
</protein>
<comment type="caution">
    <text evidence="1">The sequence shown here is derived from an EMBL/GenBank/DDBJ whole genome shotgun (WGS) entry which is preliminary data.</text>
</comment>
<reference evidence="1 2" key="1">
    <citation type="submission" date="2024-10" db="EMBL/GenBank/DDBJ databases">
        <authorList>
            <person name="Ratan Roy A."/>
            <person name="Morales Sandoval P.H."/>
            <person name="De Los Santos Villalobos S."/>
            <person name="Chakraborty S."/>
            <person name="Mukherjee J."/>
        </authorList>
    </citation>
    <scope>NUCLEOTIDE SEQUENCE [LARGE SCALE GENOMIC DNA]</scope>
    <source>
        <strain evidence="1 2">S1</strain>
    </source>
</reference>
<dbReference type="RefSeq" id="WP_377968157.1">
    <property type="nucleotide sequence ID" value="NZ_JBHZOL010000113.1"/>
</dbReference>
<dbReference type="EMBL" id="JBHZOL010000113">
    <property type="protein sequence ID" value="MFE4108527.1"/>
    <property type="molecule type" value="Genomic_DNA"/>
</dbReference>
<proteinExistence type="predicted"/>
<name>A0ABW6IJX0_9CYAN</name>
<evidence type="ECO:0000313" key="2">
    <source>
        <dbReference type="Proteomes" id="UP001600165"/>
    </source>
</evidence>
<gene>
    <name evidence="1" type="ORF">ACFVKH_19780</name>
</gene>
<keyword evidence="2" id="KW-1185">Reference proteome</keyword>
<evidence type="ECO:0008006" key="3">
    <source>
        <dbReference type="Google" id="ProtNLM"/>
    </source>
</evidence>
<evidence type="ECO:0000313" key="1">
    <source>
        <dbReference type="EMBL" id="MFE4108527.1"/>
    </source>
</evidence>
<dbReference type="Proteomes" id="UP001600165">
    <property type="component" value="Unassembled WGS sequence"/>
</dbReference>
<organism evidence="1 2">
    <name type="scientific">Almyronema epifaneia S1</name>
    <dbReference type="NCBI Taxonomy" id="2991925"/>
    <lineage>
        <taxon>Bacteria</taxon>
        <taxon>Bacillati</taxon>
        <taxon>Cyanobacteriota</taxon>
        <taxon>Cyanophyceae</taxon>
        <taxon>Nodosilineales</taxon>
        <taxon>Nodosilineaceae</taxon>
        <taxon>Almyronema</taxon>
        <taxon>Almyronema epifaneia</taxon>
    </lineage>
</organism>
<sequence>MVLSLPELKQEAYLQWETLLLERGVYNPCPLSFNVGEAKGERLPYTNSAFRDEMRRYGDLRRRDTWEKAAIQLTAQGVAQGLLEAYQVIGYIVSPSYMNCPIRQHYGERLIEAMFQFPEIIDLIRQGLEQVYTYTECDQEKQLVTTFISKGHQLPGLGSLALADRRAPYPLSSRHQ</sequence>